<protein>
    <submittedName>
        <fullName evidence="1">Uncharacterized protein</fullName>
    </submittedName>
</protein>
<dbReference type="KEGG" id="cpau:EHF44_16615"/>
<dbReference type="EMBL" id="CP033969">
    <property type="protein sequence ID" value="AZG14910.1"/>
    <property type="molecule type" value="Genomic_DNA"/>
</dbReference>
<name>A0A3G8H3Y8_9BURK</name>
<evidence type="ECO:0000313" key="1">
    <source>
        <dbReference type="EMBL" id="AZG14910.1"/>
    </source>
</evidence>
<reference evidence="2" key="1">
    <citation type="submission" date="2018-11" db="EMBL/GenBank/DDBJ databases">
        <title>FDA dAtabase for Regulatory Grade micrObial Sequences (FDA-ARGOS): Supporting development and validation of Infectious Disease Dx tests.</title>
        <authorList>
            <person name="Goldberg B."/>
            <person name="Campos J."/>
            <person name="Tallon L."/>
            <person name="Sadzewicz L."/>
            <person name="Zhao X."/>
            <person name="Vavikolanu K."/>
            <person name="Mehta A."/>
            <person name="Aluvathingal J."/>
            <person name="Nadendla S."/>
            <person name="Geyer C."/>
            <person name="Nandy P."/>
            <person name="Yan Y."/>
            <person name="Sichtig H."/>
        </authorList>
    </citation>
    <scope>NUCLEOTIDE SEQUENCE [LARGE SCALE GENOMIC DNA]</scope>
    <source>
        <strain evidence="2">FDAARGOS_614</strain>
    </source>
</reference>
<gene>
    <name evidence="1" type="ORF">EHF44_16615</name>
</gene>
<evidence type="ECO:0000313" key="2">
    <source>
        <dbReference type="Proteomes" id="UP000270411"/>
    </source>
</evidence>
<sequence length="131" mass="14144">MAKYTKQLAAAAKAVGAEMTDYSDRTPDHWKIEKEPNWWVEWDPLASDGDAMRIAVKLGLNVHVDIARGYTSVSYSDGVWHALSSIEHGGDACSATRHAIVTVAEAIGEKMNIDAAIANWNSRYGAGGGQP</sequence>
<dbReference type="RefSeq" id="WP_124684662.1">
    <property type="nucleotide sequence ID" value="NZ_CP033969.1"/>
</dbReference>
<organism evidence="1 2">
    <name type="scientific">Cupriavidus pauculus</name>
    <dbReference type="NCBI Taxonomy" id="82633"/>
    <lineage>
        <taxon>Bacteria</taxon>
        <taxon>Pseudomonadati</taxon>
        <taxon>Pseudomonadota</taxon>
        <taxon>Betaproteobacteria</taxon>
        <taxon>Burkholderiales</taxon>
        <taxon>Burkholderiaceae</taxon>
        <taxon>Cupriavidus</taxon>
    </lineage>
</organism>
<proteinExistence type="predicted"/>
<accession>A0A3G8H3Y8</accession>
<dbReference type="AlphaFoldDB" id="A0A3G8H3Y8"/>
<dbReference type="OrthoDB" id="8781953at2"/>
<dbReference type="Proteomes" id="UP000270411">
    <property type="component" value="Chromosome 1"/>
</dbReference>